<reference evidence="2 3" key="1">
    <citation type="submission" date="2017-02" db="EMBL/GenBank/DDBJ databases">
        <authorList>
            <person name="Peterson S.W."/>
        </authorList>
    </citation>
    <scope>NUCLEOTIDE SEQUENCE [LARGE SCALE GENOMIC DNA]</scope>
    <source>
        <strain evidence="2 3">3F5N</strain>
    </source>
</reference>
<evidence type="ECO:0000313" key="2">
    <source>
        <dbReference type="EMBL" id="SJM55481.1"/>
    </source>
</evidence>
<gene>
    <name evidence="2" type="ORF">FM111_04835</name>
</gene>
<protein>
    <submittedName>
        <fullName evidence="2">Uncharacterized protein</fullName>
    </submittedName>
</protein>
<dbReference type="Proteomes" id="UP000195766">
    <property type="component" value="Unassembled WGS sequence"/>
</dbReference>
<dbReference type="AlphaFoldDB" id="A0A1R4FI29"/>
<dbReference type="EMBL" id="FUIE01000027">
    <property type="protein sequence ID" value="SJM55481.1"/>
    <property type="molecule type" value="Genomic_DNA"/>
</dbReference>
<proteinExistence type="predicted"/>
<name>A0A1R4FI29_BREDI</name>
<evidence type="ECO:0000313" key="3">
    <source>
        <dbReference type="Proteomes" id="UP000195766"/>
    </source>
</evidence>
<sequence>MIVLSAGCASLASLMQRDADGRRGSDTERAPTESDRRPRLISMNGADQRAVWVSPARQTR</sequence>
<evidence type="ECO:0000256" key="1">
    <source>
        <dbReference type="SAM" id="MobiDB-lite"/>
    </source>
</evidence>
<organism evidence="2 3">
    <name type="scientific">Brevundimonas diminuta 3F5N</name>
    <dbReference type="NCBI Taxonomy" id="1255603"/>
    <lineage>
        <taxon>Bacteria</taxon>
        <taxon>Pseudomonadati</taxon>
        <taxon>Pseudomonadota</taxon>
        <taxon>Alphaproteobacteria</taxon>
        <taxon>Caulobacterales</taxon>
        <taxon>Caulobacteraceae</taxon>
        <taxon>Brevundimonas</taxon>
    </lineage>
</organism>
<accession>A0A1R4FI29</accession>
<feature type="compositionally biased region" description="Basic and acidic residues" evidence="1">
    <location>
        <begin position="17"/>
        <end position="38"/>
    </location>
</feature>
<feature type="region of interest" description="Disordered" evidence="1">
    <location>
        <begin position="15"/>
        <end position="38"/>
    </location>
</feature>